<protein>
    <recommendedName>
        <fullName evidence="8">Protein transport protein SFT2</fullName>
    </recommendedName>
</protein>
<dbReference type="Pfam" id="PF04178">
    <property type="entry name" value="Got1"/>
    <property type="match status" value="1"/>
</dbReference>
<evidence type="ECO:0000313" key="9">
    <source>
        <dbReference type="EMBL" id="EOB12152.1"/>
    </source>
</evidence>
<dbReference type="OMA" id="MMSNSIR"/>
<evidence type="ECO:0000256" key="4">
    <source>
        <dbReference type="ARBA" id="ARBA00022927"/>
    </source>
</evidence>
<name>R0KPN6_NOSB1</name>
<accession>R0KPN6</accession>
<gene>
    <name evidence="9" type="primary">SFT2</name>
    <name evidence="9" type="ORF">NBO_508g0003</name>
</gene>
<evidence type="ECO:0000256" key="6">
    <source>
        <dbReference type="ARBA" id="ARBA00023136"/>
    </source>
</evidence>
<evidence type="ECO:0000256" key="5">
    <source>
        <dbReference type="ARBA" id="ARBA00022989"/>
    </source>
</evidence>
<dbReference type="GO" id="GO:0016192">
    <property type="term" value="P:vesicle-mediated transport"/>
    <property type="evidence" value="ECO:0007669"/>
    <property type="project" value="InterPro"/>
</dbReference>
<dbReference type="AlphaFoldDB" id="R0KPN6"/>
<comment type="function">
    <text evidence="8">Nonessential protein required for the fusion of transport vesicles derived from the endocytic pathway with the Golgi complex.</text>
</comment>
<dbReference type="EMBL" id="KB909416">
    <property type="protein sequence ID" value="EOB12152.1"/>
    <property type="molecule type" value="Genomic_DNA"/>
</dbReference>
<evidence type="ECO:0000256" key="7">
    <source>
        <dbReference type="ARBA" id="ARBA00025800"/>
    </source>
</evidence>
<evidence type="ECO:0000313" key="10">
    <source>
        <dbReference type="Proteomes" id="UP000016927"/>
    </source>
</evidence>
<organism evidence="9 10">
    <name type="scientific">Nosema bombycis (strain CQ1 / CVCC 102059)</name>
    <name type="common">Microsporidian parasite</name>
    <name type="synonym">Pebrine of silkworm</name>
    <dbReference type="NCBI Taxonomy" id="578461"/>
    <lineage>
        <taxon>Eukaryota</taxon>
        <taxon>Fungi</taxon>
        <taxon>Fungi incertae sedis</taxon>
        <taxon>Microsporidia</taxon>
        <taxon>Nosematidae</taxon>
        <taxon>Nosema</taxon>
    </lineage>
</organism>
<evidence type="ECO:0000256" key="3">
    <source>
        <dbReference type="ARBA" id="ARBA00022692"/>
    </source>
</evidence>
<keyword evidence="4 8" id="KW-0653">Protein transport</keyword>
<dbReference type="STRING" id="578461.R0KPN6"/>
<keyword evidence="3 8" id="KW-0812">Transmembrane</keyword>
<dbReference type="GO" id="GO:0000139">
    <property type="term" value="C:Golgi membrane"/>
    <property type="evidence" value="ECO:0007669"/>
    <property type="project" value="UniProtKB-SubCell"/>
</dbReference>
<dbReference type="OrthoDB" id="660759at2759"/>
<dbReference type="PANTHER" id="PTHR23137">
    <property type="entry name" value="VESICLE TRANSPORT PROTEIN-RELATED"/>
    <property type="match status" value="1"/>
</dbReference>
<dbReference type="Proteomes" id="UP000016927">
    <property type="component" value="Unassembled WGS sequence"/>
</dbReference>
<evidence type="ECO:0000256" key="1">
    <source>
        <dbReference type="ARBA" id="ARBA00004141"/>
    </source>
</evidence>
<feature type="transmembrane region" description="Helical" evidence="8">
    <location>
        <begin position="111"/>
        <end position="130"/>
    </location>
</feature>
<keyword evidence="5 8" id="KW-1133">Transmembrane helix</keyword>
<keyword evidence="10" id="KW-1185">Reference proteome</keyword>
<reference evidence="9 10" key="1">
    <citation type="journal article" date="2013" name="BMC Genomics">
        <title>Comparative genomics of parasitic silkworm microsporidia reveal an association between genome expansion and host adaptation.</title>
        <authorList>
            <person name="Pan G."/>
            <person name="Xu J."/>
            <person name="Li T."/>
            <person name="Xia Q."/>
            <person name="Liu S.L."/>
            <person name="Zhang G."/>
            <person name="Li S."/>
            <person name="Li C."/>
            <person name="Liu H."/>
            <person name="Yang L."/>
            <person name="Liu T."/>
            <person name="Zhang X."/>
            <person name="Wu Z."/>
            <person name="Fan W."/>
            <person name="Dang X."/>
            <person name="Xiang H."/>
            <person name="Tao M."/>
            <person name="Li Y."/>
            <person name="Hu J."/>
            <person name="Li Z."/>
            <person name="Lin L."/>
            <person name="Luo J."/>
            <person name="Geng L."/>
            <person name="Wang L."/>
            <person name="Long M."/>
            <person name="Wan Y."/>
            <person name="He N."/>
            <person name="Zhang Z."/>
            <person name="Lu C."/>
            <person name="Keeling P.J."/>
            <person name="Wang J."/>
            <person name="Xiang Z."/>
            <person name="Zhou Z."/>
        </authorList>
    </citation>
    <scope>NUCLEOTIDE SEQUENCE [LARGE SCALE GENOMIC DNA]</scope>
    <source>
        <strain evidence="10">CQ1 / CVCC 102059</strain>
    </source>
</reference>
<dbReference type="GO" id="GO:0015031">
    <property type="term" value="P:protein transport"/>
    <property type="evidence" value="ECO:0007669"/>
    <property type="project" value="UniProtKB-KW"/>
</dbReference>
<keyword evidence="6 8" id="KW-0472">Membrane</keyword>
<keyword evidence="2 8" id="KW-0813">Transport</keyword>
<dbReference type="VEuPathDB" id="MicrosporidiaDB:NBO_508g0003"/>
<feature type="transmembrane region" description="Helical" evidence="8">
    <location>
        <begin position="78"/>
        <end position="99"/>
    </location>
</feature>
<dbReference type="InterPro" id="IPR011691">
    <property type="entry name" value="Vesicle_transpt_SFT2"/>
</dbReference>
<sequence length="174" mass="20454">MKMDPLQQALKEKEKHIFYNIPRKYEQIFKQKEYDLEYFGLSLFHRAICFIVCFGIALLSFFYSMMRIFTAVLYPAQFILPYALSNFLFFVMFGFLLGFKSYFTNLFSEKKRTFTSFFIVCTLLTLYSALSIKSYFINLSLCVLQICSFVIFSLTFIPGGTNGIYSIFSLVTRK</sequence>
<feature type="transmembrane region" description="Helical" evidence="8">
    <location>
        <begin position="47"/>
        <end position="66"/>
    </location>
</feature>
<dbReference type="PANTHER" id="PTHR23137:SF36">
    <property type="entry name" value="VESICLE TRANSPORT PROTEIN SFT2C"/>
    <property type="match status" value="1"/>
</dbReference>
<dbReference type="HOGENOM" id="CLU_1555234_0_0_1"/>
<comment type="similarity">
    <text evidence="7 8">Belongs to the SFT2 family.</text>
</comment>
<evidence type="ECO:0000256" key="8">
    <source>
        <dbReference type="RuleBase" id="RU363111"/>
    </source>
</evidence>
<keyword evidence="8" id="KW-0333">Golgi apparatus</keyword>
<proteinExistence type="inferred from homology"/>
<dbReference type="InterPro" id="IPR007305">
    <property type="entry name" value="Vesicle_transpt_Got1/SFT2"/>
</dbReference>
<comment type="caution">
    <text evidence="8">Lacks conserved residue(s) required for the propagation of feature annotation.</text>
</comment>
<evidence type="ECO:0000256" key="2">
    <source>
        <dbReference type="ARBA" id="ARBA00022448"/>
    </source>
</evidence>
<comment type="subcellular location">
    <subcellularLocation>
        <location evidence="8">Golgi apparatus membrane</location>
        <topology evidence="8">Multi-pass membrane protein</topology>
    </subcellularLocation>
    <subcellularLocation>
        <location evidence="1">Membrane</location>
        <topology evidence="1">Multi-pass membrane protein</topology>
    </subcellularLocation>
</comment>